<dbReference type="CDD" id="cd00431">
    <property type="entry name" value="cysteine_hydrolases"/>
    <property type="match status" value="1"/>
</dbReference>
<dbReference type="InterPro" id="IPR036380">
    <property type="entry name" value="Isochorismatase-like_sf"/>
</dbReference>
<dbReference type="AlphaFoldDB" id="A0AAW8DTZ3"/>
<evidence type="ECO:0000313" key="5">
    <source>
        <dbReference type="Proteomes" id="UP001244295"/>
    </source>
</evidence>
<dbReference type="PANTHER" id="PTHR43540">
    <property type="entry name" value="PEROXYUREIDOACRYLATE/UREIDOACRYLATE AMIDOHYDROLASE-RELATED"/>
    <property type="match status" value="1"/>
</dbReference>
<dbReference type="RefSeq" id="WP_307636569.1">
    <property type="nucleotide sequence ID" value="NZ_JAUSRR010000003.1"/>
</dbReference>
<dbReference type="InterPro" id="IPR000868">
    <property type="entry name" value="Isochorismatase-like_dom"/>
</dbReference>
<gene>
    <name evidence="4" type="ORF">J2W25_002046</name>
</gene>
<evidence type="ECO:0000259" key="3">
    <source>
        <dbReference type="Pfam" id="PF00857"/>
    </source>
</evidence>
<dbReference type="GO" id="GO:0016787">
    <property type="term" value="F:hydrolase activity"/>
    <property type="evidence" value="ECO:0007669"/>
    <property type="project" value="UniProtKB-KW"/>
</dbReference>
<sequence>MAAARDPGGTPDDQSPKASSLAVEVARGATGLLIVDMISAWDFPDADKLLPAALTIAPRIAALRRRCKARGVPVIYANDNRGRWRSDFAAQVELSMGSGAAGARITAQLLPETDDYFVLKPQQSAFVATPLAQLLGVLGIRRLIVAGVASDQCVLSTATDARMHQLEVLLPRDCIGTQTARRQAIFLAQCALAFGIATTPGARIRLPAAATARGRP</sequence>
<evidence type="ECO:0000256" key="1">
    <source>
        <dbReference type="ARBA" id="ARBA00022801"/>
    </source>
</evidence>
<evidence type="ECO:0000256" key="2">
    <source>
        <dbReference type="SAM" id="MobiDB-lite"/>
    </source>
</evidence>
<keyword evidence="1" id="KW-0378">Hydrolase</keyword>
<accession>A0AAW8DTZ3</accession>
<dbReference type="SUPFAM" id="SSF52499">
    <property type="entry name" value="Isochorismatase-like hydrolases"/>
    <property type="match status" value="1"/>
</dbReference>
<feature type="region of interest" description="Disordered" evidence="2">
    <location>
        <begin position="1"/>
        <end position="20"/>
    </location>
</feature>
<dbReference type="Gene3D" id="3.40.50.850">
    <property type="entry name" value="Isochorismatase-like"/>
    <property type="match status" value="1"/>
</dbReference>
<dbReference type="PANTHER" id="PTHR43540:SF6">
    <property type="entry name" value="ISOCHORISMATASE-LIKE DOMAIN-CONTAINING PROTEIN"/>
    <property type="match status" value="1"/>
</dbReference>
<feature type="domain" description="Isochorismatase-like" evidence="3">
    <location>
        <begin position="31"/>
        <end position="199"/>
    </location>
</feature>
<comment type="caution">
    <text evidence="4">The sequence shown here is derived from an EMBL/GenBank/DDBJ whole genome shotgun (WGS) entry which is preliminary data.</text>
</comment>
<dbReference type="Proteomes" id="UP001244295">
    <property type="component" value="Unassembled WGS sequence"/>
</dbReference>
<reference evidence="4" key="1">
    <citation type="submission" date="2023-07" db="EMBL/GenBank/DDBJ databases">
        <title>Sorghum-associated microbial communities from plants grown in Nebraska, USA.</title>
        <authorList>
            <person name="Schachtman D."/>
        </authorList>
    </citation>
    <scope>NUCLEOTIDE SEQUENCE</scope>
    <source>
        <strain evidence="4">DS2795</strain>
    </source>
</reference>
<organism evidence="4 5">
    <name type="scientific">Variovorax boronicumulans</name>
    <dbReference type="NCBI Taxonomy" id="436515"/>
    <lineage>
        <taxon>Bacteria</taxon>
        <taxon>Pseudomonadati</taxon>
        <taxon>Pseudomonadota</taxon>
        <taxon>Betaproteobacteria</taxon>
        <taxon>Burkholderiales</taxon>
        <taxon>Comamonadaceae</taxon>
        <taxon>Variovorax</taxon>
    </lineage>
</organism>
<proteinExistence type="predicted"/>
<dbReference type="InterPro" id="IPR050272">
    <property type="entry name" value="Isochorismatase-like_hydrls"/>
</dbReference>
<dbReference type="EMBL" id="JAUSRR010000003">
    <property type="protein sequence ID" value="MDP9923025.1"/>
    <property type="molecule type" value="Genomic_DNA"/>
</dbReference>
<evidence type="ECO:0000313" key="4">
    <source>
        <dbReference type="EMBL" id="MDP9923025.1"/>
    </source>
</evidence>
<name>A0AAW8DTZ3_9BURK</name>
<dbReference type="Pfam" id="PF00857">
    <property type="entry name" value="Isochorismatase"/>
    <property type="match status" value="1"/>
</dbReference>
<protein>
    <submittedName>
        <fullName evidence="4">Nicotinamidase-related amidase</fullName>
    </submittedName>
</protein>